<evidence type="ECO:0000256" key="4">
    <source>
        <dbReference type="ARBA" id="ARBA00022723"/>
    </source>
</evidence>
<evidence type="ECO:0000256" key="8">
    <source>
        <dbReference type="ARBA" id="ARBA00022833"/>
    </source>
</evidence>
<evidence type="ECO:0000256" key="7">
    <source>
        <dbReference type="ARBA" id="ARBA00022786"/>
    </source>
</evidence>
<dbReference type="InterPro" id="IPR044066">
    <property type="entry name" value="TRIAD_supradom"/>
</dbReference>
<dbReference type="OrthoDB" id="1431934at2759"/>
<feature type="domain" description="RING-type" evidence="9">
    <location>
        <begin position="1"/>
        <end position="189"/>
    </location>
</feature>
<evidence type="ECO:0000256" key="2">
    <source>
        <dbReference type="ARBA" id="ARBA00012251"/>
    </source>
</evidence>
<reference evidence="10" key="1">
    <citation type="submission" date="2020-11" db="EMBL/GenBank/DDBJ databases">
        <authorList>
            <consortium name="DOE Joint Genome Institute"/>
            <person name="Ahrendt S."/>
            <person name="Riley R."/>
            <person name="Andreopoulos W."/>
            <person name="Labutti K."/>
            <person name="Pangilinan J."/>
            <person name="Ruiz-Duenas F.J."/>
            <person name="Barrasa J.M."/>
            <person name="Sanchez-Garcia M."/>
            <person name="Camarero S."/>
            <person name="Miyauchi S."/>
            <person name="Serrano A."/>
            <person name="Linde D."/>
            <person name="Babiker R."/>
            <person name="Drula E."/>
            <person name="Ayuso-Fernandez I."/>
            <person name="Pacheco R."/>
            <person name="Padilla G."/>
            <person name="Ferreira P."/>
            <person name="Barriuso J."/>
            <person name="Kellner H."/>
            <person name="Castanera R."/>
            <person name="Alfaro M."/>
            <person name="Ramirez L."/>
            <person name="Pisabarro A.G."/>
            <person name="Kuo A."/>
            <person name="Tritt A."/>
            <person name="Lipzen A."/>
            <person name="He G."/>
            <person name="Yan M."/>
            <person name="Ng V."/>
            <person name="Cullen D."/>
            <person name="Martin F."/>
            <person name="Rosso M.-N."/>
            <person name="Henrissat B."/>
            <person name="Hibbett D."/>
            <person name="Martinez A.T."/>
            <person name="Grigoriev I.V."/>
        </authorList>
    </citation>
    <scope>NUCLEOTIDE SEQUENCE</scope>
    <source>
        <strain evidence="10">CBS 506.95</strain>
    </source>
</reference>
<keyword evidence="5" id="KW-0677">Repeat</keyword>
<dbReference type="InterPro" id="IPR002867">
    <property type="entry name" value="IBR_dom"/>
</dbReference>
<dbReference type="EC" id="2.3.2.31" evidence="2"/>
<proteinExistence type="predicted"/>
<organism evidence="10 11">
    <name type="scientific">Crepidotus variabilis</name>
    <dbReference type="NCBI Taxonomy" id="179855"/>
    <lineage>
        <taxon>Eukaryota</taxon>
        <taxon>Fungi</taxon>
        <taxon>Dikarya</taxon>
        <taxon>Basidiomycota</taxon>
        <taxon>Agaricomycotina</taxon>
        <taxon>Agaricomycetes</taxon>
        <taxon>Agaricomycetidae</taxon>
        <taxon>Agaricales</taxon>
        <taxon>Agaricineae</taxon>
        <taxon>Crepidotaceae</taxon>
        <taxon>Crepidotus</taxon>
    </lineage>
</organism>
<evidence type="ECO:0000256" key="6">
    <source>
        <dbReference type="ARBA" id="ARBA00022771"/>
    </source>
</evidence>
<evidence type="ECO:0000313" key="10">
    <source>
        <dbReference type="EMBL" id="KAF9529181.1"/>
    </source>
</evidence>
<keyword evidence="6" id="KW-0863">Zinc-finger</keyword>
<evidence type="ECO:0000313" key="11">
    <source>
        <dbReference type="Proteomes" id="UP000807306"/>
    </source>
</evidence>
<dbReference type="GO" id="GO:0008270">
    <property type="term" value="F:zinc ion binding"/>
    <property type="evidence" value="ECO:0007669"/>
    <property type="project" value="UniProtKB-KW"/>
</dbReference>
<dbReference type="Proteomes" id="UP000807306">
    <property type="component" value="Unassembled WGS sequence"/>
</dbReference>
<accession>A0A9P6EGJ8</accession>
<evidence type="ECO:0000256" key="5">
    <source>
        <dbReference type="ARBA" id="ARBA00022737"/>
    </source>
</evidence>
<keyword evidence="7" id="KW-0833">Ubl conjugation pathway</keyword>
<dbReference type="AlphaFoldDB" id="A0A9P6EGJ8"/>
<dbReference type="PROSITE" id="PS51873">
    <property type="entry name" value="TRIAD"/>
    <property type="match status" value="1"/>
</dbReference>
<keyword evidence="3" id="KW-0808">Transferase</keyword>
<dbReference type="GO" id="GO:0061630">
    <property type="term" value="F:ubiquitin protein ligase activity"/>
    <property type="evidence" value="ECO:0007669"/>
    <property type="project" value="UniProtKB-EC"/>
</dbReference>
<dbReference type="GO" id="GO:0016567">
    <property type="term" value="P:protein ubiquitination"/>
    <property type="evidence" value="ECO:0007669"/>
    <property type="project" value="InterPro"/>
</dbReference>
<keyword evidence="4" id="KW-0479">Metal-binding</keyword>
<comment type="catalytic activity">
    <reaction evidence="1">
        <text>[E2 ubiquitin-conjugating enzyme]-S-ubiquitinyl-L-cysteine + [acceptor protein]-L-lysine = [E2 ubiquitin-conjugating enzyme]-L-cysteine + [acceptor protein]-N(6)-ubiquitinyl-L-lysine.</text>
        <dbReference type="EC" id="2.3.2.31"/>
    </reaction>
</comment>
<name>A0A9P6EGJ8_9AGAR</name>
<gene>
    <name evidence="10" type="ORF">CPB83DRAFT_927029</name>
</gene>
<keyword evidence="11" id="KW-1185">Reference proteome</keyword>
<dbReference type="Pfam" id="PF01485">
    <property type="entry name" value="IBR"/>
    <property type="match status" value="1"/>
</dbReference>
<protein>
    <recommendedName>
        <fullName evidence="2">RBR-type E3 ubiquitin transferase</fullName>
        <ecNumber evidence="2">2.3.2.31</ecNumber>
    </recommendedName>
</protein>
<dbReference type="PANTHER" id="PTHR11685">
    <property type="entry name" value="RBR FAMILY RING FINGER AND IBR DOMAIN-CONTAINING"/>
    <property type="match status" value="1"/>
</dbReference>
<evidence type="ECO:0000256" key="1">
    <source>
        <dbReference type="ARBA" id="ARBA00001798"/>
    </source>
</evidence>
<dbReference type="InterPro" id="IPR031127">
    <property type="entry name" value="E3_UB_ligase_RBR"/>
</dbReference>
<evidence type="ECO:0000259" key="9">
    <source>
        <dbReference type="PROSITE" id="PS51873"/>
    </source>
</evidence>
<evidence type="ECO:0000256" key="3">
    <source>
        <dbReference type="ARBA" id="ARBA00022679"/>
    </source>
</evidence>
<keyword evidence="8" id="KW-0862">Zinc</keyword>
<sequence>MRIQDGNSGRVGCPDLACFNQKRSETSEEDVVEVVAEDDLRERRYLTVMRALEKVHTLVYCPAATCQEPEFQPEDADGSSIGWNRFRQCPRCSFSFCKHCLCTWHGPRGECLPIAQFDHVAMEWADLPVGSVKQKELERTYGSRRLKEMAINFKAERKSAEYLSKVKWCHSCLIYVEKLWGCNNVSLHM</sequence>
<dbReference type="EMBL" id="MU157847">
    <property type="protein sequence ID" value="KAF9529181.1"/>
    <property type="molecule type" value="Genomic_DNA"/>
</dbReference>
<comment type="caution">
    <text evidence="10">The sequence shown here is derived from an EMBL/GenBank/DDBJ whole genome shotgun (WGS) entry which is preliminary data.</text>
</comment>